<dbReference type="FunFam" id="3.90.226.10:FF:000002">
    <property type="entry name" value="ATP-dependent Clp protease proteolytic subunit"/>
    <property type="match status" value="1"/>
</dbReference>
<feature type="active site" description="Nucleophile" evidence="7">
    <location>
        <position position="127"/>
    </location>
</feature>
<reference evidence="10 11" key="1">
    <citation type="submission" date="2018-07" db="EMBL/GenBank/DDBJ databases">
        <title>Genomic Encyclopedia of Type Strains, Phase IV (KMG-IV): sequencing the most valuable type-strain genomes for metagenomic binning, comparative biology and taxonomic classification.</title>
        <authorList>
            <person name="Goeker M."/>
        </authorList>
    </citation>
    <scope>NUCLEOTIDE SEQUENCE [LARGE SCALE GENOMIC DNA]</scope>
    <source>
        <strain evidence="10 11">DSM 4134</strain>
    </source>
</reference>
<evidence type="ECO:0000256" key="2">
    <source>
        <dbReference type="ARBA" id="ARBA00022490"/>
    </source>
</evidence>
<comment type="similarity">
    <text evidence="1 7 9">Belongs to the peptidase S14 family.</text>
</comment>
<evidence type="ECO:0000313" key="10">
    <source>
        <dbReference type="EMBL" id="RED92620.1"/>
    </source>
</evidence>
<name>A0A3D9KWH3_MARFU</name>
<dbReference type="Proteomes" id="UP000256779">
    <property type="component" value="Unassembled WGS sequence"/>
</dbReference>
<keyword evidence="3 7" id="KW-0645">Protease</keyword>
<dbReference type="PANTHER" id="PTHR10381:SF70">
    <property type="entry name" value="ATP-DEPENDENT CLP PROTEASE PROTEOLYTIC SUBUNIT"/>
    <property type="match status" value="1"/>
</dbReference>
<dbReference type="PROSITE" id="PS00382">
    <property type="entry name" value="CLP_PROTEASE_HIS"/>
    <property type="match status" value="1"/>
</dbReference>
<dbReference type="OrthoDB" id="9802800at2"/>
<evidence type="ECO:0000256" key="9">
    <source>
        <dbReference type="RuleBase" id="RU003567"/>
    </source>
</evidence>
<gene>
    <name evidence="7" type="primary">clpP</name>
    <name evidence="10" type="ORF">C7460_1297</name>
</gene>
<evidence type="ECO:0000256" key="5">
    <source>
        <dbReference type="ARBA" id="ARBA00022825"/>
    </source>
</evidence>
<evidence type="ECO:0000256" key="1">
    <source>
        <dbReference type="ARBA" id="ARBA00007039"/>
    </source>
</evidence>
<dbReference type="InterPro" id="IPR001907">
    <property type="entry name" value="ClpP"/>
</dbReference>
<comment type="subunit">
    <text evidence="7">Fourteen ClpP subunits assemble into 2 heptameric rings which stack back to back to give a disk-like structure with a central cavity, resembling the structure of eukaryotic proteasomes.</text>
</comment>
<dbReference type="GO" id="GO:0005737">
    <property type="term" value="C:cytoplasm"/>
    <property type="evidence" value="ECO:0007669"/>
    <property type="project" value="UniProtKB-SubCell"/>
</dbReference>
<keyword evidence="4 7" id="KW-0378">Hydrolase</keyword>
<dbReference type="EMBL" id="QREG01000029">
    <property type="protein sequence ID" value="RED92620.1"/>
    <property type="molecule type" value="Genomic_DNA"/>
</dbReference>
<dbReference type="CDD" id="cd07017">
    <property type="entry name" value="S14_ClpP_2"/>
    <property type="match status" value="1"/>
</dbReference>
<comment type="function">
    <text evidence="7">Cleaves peptides in various proteins in a process that requires ATP hydrolysis. Has a chymotrypsin-like activity. Plays a major role in the degradation of misfolded proteins.</text>
</comment>
<proteinExistence type="inferred from homology"/>
<dbReference type="HAMAP" id="MF_00444">
    <property type="entry name" value="ClpP"/>
    <property type="match status" value="1"/>
</dbReference>
<dbReference type="NCBIfam" id="NF001368">
    <property type="entry name" value="PRK00277.1"/>
    <property type="match status" value="1"/>
</dbReference>
<dbReference type="NCBIfam" id="NF009205">
    <property type="entry name" value="PRK12553.1"/>
    <property type="match status" value="1"/>
</dbReference>
<keyword evidence="5 7" id="KW-0720">Serine protease</keyword>
<keyword evidence="2 7" id="KW-0963">Cytoplasm</keyword>
<dbReference type="GO" id="GO:0009368">
    <property type="term" value="C:endopeptidase Clp complex"/>
    <property type="evidence" value="ECO:0007669"/>
    <property type="project" value="TreeGrafter"/>
</dbReference>
<accession>A0A3D9KWH3</accession>
<sequence>MINKDEFRKFAVKGQGISGTTFDAYTDTVENMTRAVIEERPTNFREIDVFSRLIMDRIIFLGMQVEENIANIITAQLLFLESVDSKKDILLYVNSPGGSVYAGLGMYDTMQYVSPDVATICTGMAASMGAVLLTGGAKGKRSALPHARIMIHQPSGGMQGQSRDMEITLKQMQELRKDLYTIIADHSGQSYEQIEKDSDRDYWMRASEAKKYGLIDEVLEKNPKK</sequence>
<protein>
    <recommendedName>
        <fullName evidence="7 9">ATP-dependent Clp protease proteolytic subunit</fullName>
        <ecNumber evidence="7">3.4.21.92</ecNumber>
    </recommendedName>
    <alternativeName>
        <fullName evidence="7">Endopeptidase Clp</fullName>
    </alternativeName>
</protein>
<dbReference type="PRINTS" id="PR00127">
    <property type="entry name" value="CLPPROTEASEP"/>
</dbReference>
<dbReference type="GO" id="GO:0004252">
    <property type="term" value="F:serine-type endopeptidase activity"/>
    <property type="evidence" value="ECO:0007669"/>
    <property type="project" value="UniProtKB-UniRule"/>
</dbReference>
<dbReference type="GO" id="GO:0051117">
    <property type="term" value="F:ATPase binding"/>
    <property type="evidence" value="ECO:0007669"/>
    <property type="project" value="TreeGrafter"/>
</dbReference>
<evidence type="ECO:0000313" key="11">
    <source>
        <dbReference type="Proteomes" id="UP000256779"/>
    </source>
</evidence>
<dbReference type="InterPro" id="IPR033135">
    <property type="entry name" value="ClpP_His_AS"/>
</dbReference>
<comment type="catalytic activity">
    <reaction evidence="6 7 8">
        <text>Hydrolysis of proteins to small peptides in the presence of ATP and magnesium. alpha-casein is the usual test substrate. In the absence of ATP, only oligopeptides shorter than five residues are hydrolyzed (such as succinyl-Leu-Tyr-|-NHMec, and Leu-Tyr-Leu-|-Tyr-Trp, in which cleavage of the -Tyr-|-Leu- and -Tyr-|-Trp bonds also occurs).</text>
        <dbReference type="EC" id="3.4.21.92"/>
    </reaction>
</comment>
<evidence type="ECO:0000256" key="4">
    <source>
        <dbReference type="ARBA" id="ARBA00022801"/>
    </source>
</evidence>
<dbReference type="RefSeq" id="WP_115870159.1">
    <property type="nucleotide sequence ID" value="NZ_QREG01000029.1"/>
</dbReference>
<dbReference type="GO" id="GO:0004176">
    <property type="term" value="F:ATP-dependent peptidase activity"/>
    <property type="evidence" value="ECO:0007669"/>
    <property type="project" value="InterPro"/>
</dbReference>
<dbReference type="PANTHER" id="PTHR10381">
    <property type="entry name" value="ATP-DEPENDENT CLP PROTEASE PROTEOLYTIC SUBUNIT"/>
    <property type="match status" value="1"/>
</dbReference>
<comment type="subcellular location">
    <subcellularLocation>
        <location evidence="7">Cytoplasm</location>
    </subcellularLocation>
</comment>
<dbReference type="AlphaFoldDB" id="A0A3D9KWH3"/>
<comment type="caution">
    <text evidence="10">The sequence shown here is derived from an EMBL/GenBank/DDBJ whole genome shotgun (WGS) entry which is preliminary data.</text>
</comment>
<keyword evidence="11" id="KW-1185">Reference proteome</keyword>
<dbReference type="EC" id="3.4.21.92" evidence="7"/>
<dbReference type="Gene3D" id="3.90.226.10">
    <property type="entry name" value="2-enoyl-CoA Hydratase, Chain A, domain 1"/>
    <property type="match status" value="1"/>
</dbReference>
<evidence type="ECO:0000256" key="3">
    <source>
        <dbReference type="ARBA" id="ARBA00022670"/>
    </source>
</evidence>
<organism evidence="10 11">
    <name type="scientific">Marinoscillum furvescens DSM 4134</name>
    <dbReference type="NCBI Taxonomy" id="1122208"/>
    <lineage>
        <taxon>Bacteria</taxon>
        <taxon>Pseudomonadati</taxon>
        <taxon>Bacteroidota</taxon>
        <taxon>Cytophagia</taxon>
        <taxon>Cytophagales</taxon>
        <taxon>Reichenbachiellaceae</taxon>
        <taxon>Marinoscillum</taxon>
    </lineage>
</organism>
<dbReference type="InterPro" id="IPR029045">
    <property type="entry name" value="ClpP/crotonase-like_dom_sf"/>
</dbReference>
<dbReference type="SUPFAM" id="SSF52096">
    <property type="entry name" value="ClpP/crotonase"/>
    <property type="match status" value="1"/>
</dbReference>
<evidence type="ECO:0000256" key="8">
    <source>
        <dbReference type="PROSITE-ProRule" id="PRU10086"/>
    </source>
</evidence>
<dbReference type="InterPro" id="IPR023562">
    <property type="entry name" value="ClpP/TepA"/>
</dbReference>
<dbReference type="Pfam" id="PF00574">
    <property type="entry name" value="CLP_protease"/>
    <property type="match status" value="1"/>
</dbReference>
<dbReference type="GO" id="GO:0006515">
    <property type="term" value="P:protein quality control for misfolded or incompletely synthesized proteins"/>
    <property type="evidence" value="ECO:0007669"/>
    <property type="project" value="TreeGrafter"/>
</dbReference>
<evidence type="ECO:0000256" key="7">
    <source>
        <dbReference type="HAMAP-Rule" id="MF_00444"/>
    </source>
</evidence>
<feature type="active site" evidence="7 8">
    <location>
        <position position="152"/>
    </location>
</feature>
<evidence type="ECO:0000256" key="6">
    <source>
        <dbReference type="ARBA" id="ARBA00034021"/>
    </source>
</evidence>